<dbReference type="Pfam" id="PF13426">
    <property type="entry name" value="PAS_9"/>
    <property type="match status" value="1"/>
</dbReference>
<evidence type="ECO:0000256" key="1">
    <source>
        <dbReference type="SAM" id="Coils"/>
    </source>
</evidence>
<feature type="domain" description="PAS" evidence="2">
    <location>
        <begin position="4"/>
        <end position="57"/>
    </location>
</feature>
<reference evidence="4" key="1">
    <citation type="submission" date="2016-10" db="EMBL/GenBank/DDBJ databases">
        <authorList>
            <person name="Varghese N."/>
            <person name="Submissions S."/>
        </authorList>
    </citation>
    <scope>NUCLEOTIDE SEQUENCE [LARGE SCALE GENOMIC DNA]</scope>
    <source>
        <strain evidence="4">DSM 8415</strain>
    </source>
</reference>
<dbReference type="SMART" id="SM00091">
    <property type="entry name" value="PAS"/>
    <property type="match status" value="1"/>
</dbReference>
<dbReference type="CDD" id="cd00130">
    <property type="entry name" value="PAS"/>
    <property type="match status" value="1"/>
</dbReference>
<proteinExistence type="predicted"/>
<evidence type="ECO:0000313" key="4">
    <source>
        <dbReference type="Proteomes" id="UP000199411"/>
    </source>
</evidence>
<keyword evidence="1" id="KW-0175">Coiled coil</keyword>
<evidence type="ECO:0000259" key="2">
    <source>
        <dbReference type="PROSITE" id="PS50112"/>
    </source>
</evidence>
<dbReference type="NCBIfam" id="TIGR00229">
    <property type="entry name" value="sensory_box"/>
    <property type="match status" value="1"/>
</dbReference>
<name>A0A1G6R871_9BACT</name>
<organism evidence="3 4">
    <name type="scientific">Desulfurella multipotens</name>
    <dbReference type="NCBI Taxonomy" id="79269"/>
    <lineage>
        <taxon>Bacteria</taxon>
        <taxon>Pseudomonadati</taxon>
        <taxon>Campylobacterota</taxon>
        <taxon>Desulfurellia</taxon>
        <taxon>Desulfurellales</taxon>
        <taxon>Desulfurellaceae</taxon>
        <taxon>Desulfurella</taxon>
    </lineage>
</organism>
<keyword evidence="4" id="KW-1185">Reference proteome</keyword>
<dbReference type="InterPro" id="IPR000014">
    <property type="entry name" value="PAS"/>
</dbReference>
<dbReference type="Gene3D" id="3.30.450.20">
    <property type="entry name" value="PAS domain"/>
    <property type="match status" value="1"/>
</dbReference>
<gene>
    <name evidence="3" type="ORF">SAMN05660835_01748</name>
</gene>
<dbReference type="EMBL" id="FMYU01000015">
    <property type="protein sequence ID" value="SDD00728.1"/>
    <property type="molecule type" value="Genomic_DNA"/>
</dbReference>
<protein>
    <submittedName>
        <fullName evidence="3">PAS domain S-box-containing protein</fullName>
    </submittedName>
</protein>
<dbReference type="PROSITE" id="PS50112">
    <property type="entry name" value="PAS"/>
    <property type="match status" value="1"/>
</dbReference>
<dbReference type="SUPFAM" id="SSF55785">
    <property type="entry name" value="PYP-like sensor domain (PAS domain)"/>
    <property type="match status" value="1"/>
</dbReference>
<dbReference type="OrthoDB" id="341208at2"/>
<sequence>MSQNCQILEAIFNGVGDGILFCDVGGIIKIWSRGCEKIFGYSSSEAIGQSLDIIIPEKYRKRHWDGFFSAVKSKSSKYSDDLLSVPAIGKNNKSLSIDFSIAIVEQDSKLLGFGAIIRDATKSFLEKKQLKNEIEELKNKLKQFKEDV</sequence>
<dbReference type="AlphaFoldDB" id="A0A1G6R871"/>
<evidence type="ECO:0000313" key="3">
    <source>
        <dbReference type="EMBL" id="SDD00728.1"/>
    </source>
</evidence>
<dbReference type="RefSeq" id="WP_092129680.1">
    <property type="nucleotide sequence ID" value="NZ_FMYU01000015.1"/>
</dbReference>
<feature type="coiled-coil region" evidence="1">
    <location>
        <begin position="120"/>
        <end position="147"/>
    </location>
</feature>
<dbReference type="Proteomes" id="UP000199411">
    <property type="component" value="Unassembled WGS sequence"/>
</dbReference>
<accession>A0A1G6R871</accession>
<dbReference type="InterPro" id="IPR035965">
    <property type="entry name" value="PAS-like_dom_sf"/>
</dbReference>